<comment type="caution">
    <text evidence="3">The sequence shown here is derived from an EMBL/GenBank/DDBJ whole genome shotgun (WGS) entry which is preliminary data.</text>
</comment>
<feature type="compositionally biased region" description="Pro residues" evidence="2">
    <location>
        <begin position="50"/>
        <end position="65"/>
    </location>
</feature>
<keyword evidence="1" id="KW-0175">Coiled coil</keyword>
<feature type="compositionally biased region" description="Pro residues" evidence="2">
    <location>
        <begin position="25"/>
        <end position="39"/>
    </location>
</feature>
<accession>A0A699V3S4</accession>
<feature type="region of interest" description="Disordered" evidence="2">
    <location>
        <begin position="1"/>
        <end position="71"/>
    </location>
</feature>
<evidence type="ECO:0000256" key="2">
    <source>
        <dbReference type="SAM" id="MobiDB-lite"/>
    </source>
</evidence>
<evidence type="ECO:0000313" key="3">
    <source>
        <dbReference type="EMBL" id="GFD26864.1"/>
    </source>
</evidence>
<dbReference type="EMBL" id="BKCJ011372358">
    <property type="protein sequence ID" value="GFD26864.1"/>
    <property type="molecule type" value="Genomic_DNA"/>
</dbReference>
<feature type="coiled-coil region" evidence="1">
    <location>
        <begin position="100"/>
        <end position="134"/>
    </location>
</feature>
<feature type="compositionally biased region" description="Low complexity" evidence="2">
    <location>
        <begin position="40"/>
        <end position="49"/>
    </location>
</feature>
<evidence type="ECO:0000256" key="1">
    <source>
        <dbReference type="SAM" id="Coils"/>
    </source>
</evidence>
<protein>
    <submittedName>
        <fullName evidence="3">Uncharacterized protein</fullName>
    </submittedName>
</protein>
<feature type="non-terminal residue" evidence="3">
    <location>
        <position position="1"/>
    </location>
</feature>
<feature type="non-terminal residue" evidence="3">
    <location>
        <position position="183"/>
    </location>
</feature>
<sequence>DDVADEGVVSVAVDDVPAVVDEPFIPSPTPTTQPPPPSQDLPSTSQVQPTTPPLPIAQPPSPQQQPQPSHDAEISMDLLHTLLETCTTLTRRVKHLDQDKIAQSLEITKVKQRVKKLERRNKLKVSKLRRLKRVGTSQRVDTSDDTIMDDVSKQRGIIANIDADEDVAVVAKDVDDVEKTAEI</sequence>
<feature type="compositionally biased region" description="Low complexity" evidence="2">
    <location>
        <begin position="1"/>
        <end position="21"/>
    </location>
</feature>
<gene>
    <name evidence="3" type="ORF">Tci_898833</name>
</gene>
<organism evidence="3">
    <name type="scientific">Tanacetum cinerariifolium</name>
    <name type="common">Dalmatian daisy</name>
    <name type="synonym">Chrysanthemum cinerariifolium</name>
    <dbReference type="NCBI Taxonomy" id="118510"/>
    <lineage>
        <taxon>Eukaryota</taxon>
        <taxon>Viridiplantae</taxon>
        <taxon>Streptophyta</taxon>
        <taxon>Embryophyta</taxon>
        <taxon>Tracheophyta</taxon>
        <taxon>Spermatophyta</taxon>
        <taxon>Magnoliopsida</taxon>
        <taxon>eudicotyledons</taxon>
        <taxon>Gunneridae</taxon>
        <taxon>Pentapetalae</taxon>
        <taxon>asterids</taxon>
        <taxon>campanulids</taxon>
        <taxon>Asterales</taxon>
        <taxon>Asteraceae</taxon>
        <taxon>Asteroideae</taxon>
        <taxon>Anthemideae</taxon>
        <taxon>Anthemidinae</taxon>
        <taxon>Tanacetum</taxon>
    </lineage>
</organism>
<reference evidence="3" key="1">
    <citation type="journal article" date="2019" name="Sci. Rep.">
        <title>Draft genome of Tanacetum cinerariifolium, the natural source of mosquito coil.</title>
        <authorList>
            <person name="Yamashiro T."/>
            <person name="Shiraishi A."/>
            <person name="Satake H."/>
            <person name="Nakayama K."/>
        </authorList>
    </citation>
    <scope>NUCLEOTIDE SEQUENCE</scope>
</reference>
<name>A0A699V3S4_TANCI</name>
<proteinExistence type="predicted"/>
<dbReference type="AlphaFoldDB" id="A0A699V3S4"/>